<protein>
    <submittedName>
        <fullName evidence="2">Phosphodiester glycosidase family protein</fullName>
    </submittedName>
</protein>
<name>A0A849P3E4_9BURK</name>
<dbReference type="EMBL" id="JABGBN010000007">
    <property type="protein sequence ID" value="NOL52179.1"/>
    <property type="molecule type" value="Genomic_DNA"/>
</dbReference>
<evidence type="ECO:0000259" key="1">
    <source>
        <dbReference type="Pfam" id="PF09992"/>
    </source>
</evidence>
<accession>A0A849P3E4</accession>
<reference evidence="2 3" key="1">
    <citation type="submission" date="2020-05" db="EMBL/GenBank/DDBJ databases">
        <authorList>
            <person name="Niu N."/>
        </authorList>
    </citation>
    <scope>NUCLEOTIDE SEQUENCE [LARGE SCALE GENOMIC DNA]</scope>
    <source>
        <strain evidence="2 3">3340-03</strain>
    </source>
</reference>
<evidence type="ECO:0000313" key="3">
    <source>
        <dbReference type="Proteomes" id="UP000537862"/>
    </source>
</evidence>
<sequence length="249" mass="28189">MASFLFVSPSLAATEQVSPCVAYEQRGQHVHIAKVDLSCPHLELIGTIPGNSETTSNFAYQHKATVAINGAFYNENRQPLGLNYSQQKTWSNSRDYKQYSFLACTKNNQCFIEPYNQQTIYKPSWHIVISGWQSMQNGKFMCAPSSPAICQRNGRGHHPRTAIGLSEDNRYLYMVVVEGRLERFRGYTLTQLARLFKDLKVPHAINLDGGGSSTMVVKQRRVNELPDQQFIFERAVANHLGVIDRSQDK</sequence>
<dbReference type="PANTHER" id="PTHR40446">
    <property type="entry name" value="N-ACETYLGLUCOSAMINE-1-PHOSPHODIESTER ALPHA-N-ACETYLGLUCOSAMINIDASE"/>
    <property type="match status" value="1"/>
</dbReference>
<comment type="caution">
    <text evidence="2">The sequence shown here is derived from an EMBL/GenBank/DDBJ whole genome shotgun (WGS) entry which is preliminary data.</text>
</comment>
<dbReference type="GO" id="GO:0016798">
    <property type="term" value="F:hydrolase activity, acting on glycosyl bonds"/>
    <property type="evidence" value="ECO:0007669"/>
    <property type="project" value="UniProtKB-KW"/>
</dbReference>
<organism evidence="2 3">
    <name type="scientific">Pelistega suis</name>
    <dbReference type="NCBI Taxonomy" id="1631957"/>
    <lineage>
        <taxon>Bacteria</taxon>
        <taxon>Pseudomonadati</taxon>
        <taxon>Pseudomonadota</taxon>
        <taxon>Betaproteobacteria</taxon>
        <taxon>Burkholderiales</taxon>
        <taxon>Alcaligenaceae</taxon>
        <taxon>Pelistega</taxon>
    </lineage>
</organism>
<dbReference type="InterPro" id="IPR018711">
    <property type="entry name" value="NAGPA"/>
</dbReference>
<dbReference type="AlphaFoldDB" id="A0A849P3E4"/>
<keyword evidence="3" id="KW-1185">Reference proteome</keyword>
<keyword evidence="2" id="KW-0326">Glycosidase</keyword>
<feature type="domain" description="Phosphodiester glycosidase" evidence="1">
    <location>
        <begin position="63"/>
        <end position="242"/>
    </location>
</feature>
<dbReference type="Pfam" id="PF09992">
    <property type="entry name" value="NAGPA"/>
    <property type="match status" value="1"/>
</dbReference>
<dbReference type="Proteomes" id="UP000537862">
    <property type="component" value="Unassembled WGS sequence"/>
</dbReference>
<dbReference type="PANTHER" id="PTHR40446:SF2">
    <property type="entry name" value="N-ACETYLGLUCOSAMINE-1-PHOSPHODIESTER ALPHA-N-ACETYLGLUCOSAMINIDASE"/>
    <property type="match status" value="1"/>
</dbReference>
<evidence type="ECO:0000313" key="2">
    <source>
        <dbReference type="EMBL" id="NOL52179.1"/>
    </source>
</evidence>
<proteinExistence type="predicted"/>
<gene>
    <name evidence="2" type="ORF">HKX39_08395</name>
</gene>
<keyword evidence="2" id="KW-0378">Hydrolase</keyword>